<sequence length="599" mass="68118">MGSLNTPRDLDQFVGGTPIQDDNDGPYTVSEHLLWAPRRVRVACIGAGASGIMMCYKKDKEFGDSMELVVYERYPKCGGVWYANKYPGCRCDVPSPAYQYAFAPKSDWSRYYSPAKEIQEYYQTFVEEHGYLDKYIKLTHVVEEAVWDGTASQWVLKITDTTVPEHPRTFEDRVDFLIANTGVLNTWKWPDIPHQEHFKGQITHSANYDTSIELKDKTVIVIGSGASAIQIVPAIKNEAKKVISFYRTPQWIGPGLAIDGLTDNEGRNFDCKYHLPANGEEAHPSVVTQKQKKDFADDYDAYLRLRKALETKINTSFKNNLTKHPNQKAARQFVSERMAKILNYNKGLTDRLIPDFPLGCRRLGPAEGFLESFLEDHVELAEGDIKAFTENGLVTVQGQEYNADVIICATGFDVSFKPNFPIHGRGGISLGKLWEKDPAAYLSVAARGFPNFMIGSLGPNCPAGHGSFVTVLEAAQNYVCKVIRKIQVDNIRSIEVKAEALAEYNEHIHEWLKRTVWSAGCRSWYNQGRPGGKITAQYPGSLVHWRMMMENPRFEDYDIIYRSRNRFEFMGNGFTYREETGEDVAWYLERDYIDKPLFE</sequence>
<dbReference type="InterPro" id="IPR020946">
    <property type="entry name" value="Flavin_mOase-like"/>
</dbReference>
<dbReference type="EMBL" id="CABFNO020001297">
    <property type="protein sequence ID" value="CAG9977388.1"/>
    <property type="molecule type" value="Genomic_DNA"/>
</dbReference>
<comment type="similarity">
    <text evidence="1">Belongs to the FAD-binding monooxygenase family.</text>
</comment>
<dbReference type="Gene3D" id="3.50.50.60">
    <property type="entry name" value="FAD/NAD(P)-binding domain"/>
    <property type="match status" value="2"/>
</dbReference>
<evidence type="ECO:0000256" key="2">
    <source>
        <dbReference type="ARBA" id="ARBA00022630"/>
    </source>
</evidence>
<organism evidence="6 7">
    <name type="scientific">Clonostachys byssicola</name>
    <dbReference type="NCBI Taxonomy" id="160290"/>
    <lineage>
        <taxon>Eukaryota</taxon>
        <taxon>Fungi</taxon>
        <taxon>Dikarya</taxon>
        <taxon>Ascomycota</taxon>
        <taxon>Pezizomycotina</taxon>
        <taxon>Sordariomycetes</taxon>
        <taxon>Hypocreomycetidae</taxon>
        <taxon>Hypocreales</taxon>
        <taxon>Bionectriaceae</taxon>
        <taxon>Clonostachys</taxon>
    </lineage>
</organism>
<evidence type="ECO:0000256" key="3">
    <source>
        <dbReference type="ARBA" id="ARBA00022827"/>
    </source>
</evidence>
<dbReference type="GO" id="GO:0004499">
    <property type="term" value="F:N,N-dimethylaniline monooxygenase activity"/>
    <property type="evidence" value="ECO:0007669"/>
    <property type="project" value="InterPro"/>
</dbReference>
<dbReference type="SUPFAM" id="SSF51905">
    <property type="entry name" value="FAD/NAD(P)-binding domain"/>
    <property type="match status" value="3"/>
</dbReference>
<dbReference type="InterPro" id="IPR051209">
    <property type="entry name" value="FAD-bind_Monooxygenase_sf"/>
</dbReference>
<dbReference type="OrthoDB" id="74360at2759"/>
<keyword evidence="3" id="KW-0274">FAD</keyword>
<dbReference type="AlphaFoldDB" id="A0A9N9U318"/>
<dbReference type="PANTHER" id="PTHR42877">
    <property type="entry name" value="L-ORNITHINE N(5)-MONOOXYGENASE-RELATED"/>
    <property type="match status" value="1"/>
</dbReference>
<dbReference type="InterPro" id="IPR036188">
    <property type="entry name" value="FAD/NAD-bd_sf"/>
</dbReference>
<dbReference type="Pfam" id="PF00743">
    <property type="entry name" value="FMO-like"/>
    <property type="match status" value="1"/>
</dbReference>
<protein>
    <recommendedName>
        <fullName evidence="8">Sterigmatocystin biosynthesis monooxygenase stcW</fullName>
    </recommendedName>
</protein>
<gene>
    <name evidence="6" type="ORF">CBYS24578_00018518</name>
</gene>
<dbReference type="GO" id="GO:0050660">
    <property type="term" value="F:flavin adenine dinucleotide binding"/>
    <property type="evidence" value="ECO:0007669"/>
    <property type="project" value="InterPro"/>
</dbReference>
<accession>A0A9N9U318</accession>
<keyword evidence="2" id="KW-0285">Flavoprotein</keyword>
<evidence type="ECO:0000313" key="6">
    <source>
        <dbReference type="EMBL" id="CAG9977388.1"/>
    </source>
</evidence>
<evidence type="ECO:0000313" key="7">
    <source>
        <dbReference type="Proteomes" id="UP000754883"/>
    </source>
</evidence>
<dbReference type="PANTHER" id="PTHR42877:SF12">
    <property type="entry name" value="MONOOXYGENASE"/>
    <property type="match status" value="1"/>
</dbReference>
<keyword evidence="7" id="KW-1185">Reference proteome</keyword>
<dbReference type="GO" id="GO:0050661">
    <property type="term" value="F:NADP binding"/>
    <property type="evidence" value="ECO:0007669"/>
    <property type="project" value="InterPro"/>
</dbReference>
<keyword evidence="4" id="KW-0560">Oxidoreductase</keyword>
<feature type="region of interest" description="Disordered" evidence="5">
    <location>
        <begin position="1"/>
        <end position="24"/>
    </location>
</feature>
<evidence type="ECO:0000256" key="1">
    <source>
        <dbReference type="ARBA" id="ARBA00010139"/>
    </source>
</evidence>
<proteinExistence type="inferred from homology"/>
<reference evidence="6" key="1">
    <citation type="submission" date="2021-10" db="EMBL/GenBank/DDBJ databases">
        <authorList>
            <person name="Piombo E."/>
        </authorList>
    </citation>
    <scope>NUCLEOTIDE SEQUENCE</scope>
</reference>
<evidence type="ECO:0008006" key="8">
    <source>
        <dbReference type="Google" id="ProtNLM"/>
    </source>
</evidence>
<evidence type="ECO:0000256" key="5">
    <source>
        <dbReference type="SAM" id="MobiDB-lite"/>
    </source>
</evidence>
<evidence type="ECO:0000256" key="4">
    <source>
        <dbReference type="ARBA" id="ARBA00023002"/>
    </source>
</evidence>
<name>A0A9N9U318_9HYPO</name>
<comment type="caution">
    <text evidence="6">The sequence shown here is derived from an EMBL/GenBank/DDBJ whole genome shotgun (WGS) entry which is preliminary data.</text>
</comment>
<dbReference type="Proteomes" id="UP000754883">
    <property type="component" value="Unassembled WGS sequence"/>
</dbReference>